<evidence type="ECO:0000256" key="2">
    <source>
        <dbReference type="ARBA" id="ARBA00023002"/>
    </source>
</evidence>
<keyword evidence="2" id="KW-0560">Oxidoreductase</keyword>
<evidence type="ECO:0000313" key="4">
    <source>
        <dbReference type="EMBL" id="GHF05403.1"/>
    </source>
</evidence>
<dbReference type="SUPFAM" id="SSF55781">
    <property type="entry name" value="GAF domain-like"/>
    <property type="match status" value="1"/>
</dbReference>
<dbReference type="Gene3D" id="2.30.110.10">
    <property type="entry name" value="Electron Transport, Fmn-binding Protein, Chain A"/>
    <property type="match status" value="1"/>
</dbReference>
<organism evidence="4 5">
    <name type="scientific">Pseudolysinimonas yzui</name>
    <dbReference type="NCBI Taxonomy" id="2708254"/>
    <lineage>
        <taxon>Bacteria</taxon>
        <taxon>Bacillati</taxon>
        <taxon>Actinomycetota</taxon>
        <taxon>Actinomycetes</taxon>
        <taxon>Micrococcales</taxon>
        <taxon>Microbacteriaceae</taxon>
        <taxon>Pseudolysinimonas</taxon>
    </lineage>
</organism>
<reference evidence="4" key="1">
    <citation type="journal article" date="2014" name="Int. J. Syst. Evol. Microbiol.">
        <title>Complete genome sequence of Corynebacterium casei LMG S-19264T (=DSM 44701T), isolated from a smear-ripened cheese.</title>
        <authorList>
            <consortium name="US DOE Joint Genome Institute (JGI-PGF)"/>
            <person name="Walter F."/>
            <person name="Albersmeier A."/>
            <person name="Kalinowski J."/>
            <person name="Ruckert C."/>
        </authorList>
    </citation>
    <scope>NUCLEOTIDE SEQUENCE</scope>
    <source>
        <strain evidence="4">CGMCC 1.16548</strain>
    </source>
</reference>
<reference evidence="4" key="2">
    <citation type="submission" date="2020-09" db="EMBL/GenBank/DDBJ databases">
        <authorList>
            <person name="Sun Q."/>
            <person name="Zhou Y."/>
        </authorList>
    </citation>
    <scope>NUCLEOTIDE SEQUENCE</scope>
    <source>
        <strain evidence="4">CGMCC 1.16548</strain>
    </source>
</reference>
<dbReference type="InterPro" id="IPR012349">
    <property type="entry name" value="Split_barrel_FMN-bd"/>
</dbReference>
<dbReference type="GO" id="GO:0042602">
    <property type="term" value="F:riboflavin reductase (NADPH) activity"/>
    <property type="evidence" value="ECO:0007669"/>
    <property type="project" value="TreeGrafter"/>
</dbReference>
<dbReference type="PROSITE" id="PS51078">
    <property type="entry name" value="ICLR_ED"/>
    <property type="match status" value="1"/>
</dbReference>
<dbReference type="GO" id="GO:0010181">
    <property type="term" value="F:FMN binding"/>
    <property type="evidence" value="ECO:0007669"/>
    <property type="project" value="InterPro"/>
</dbReference>
<evidence type="ECO:0000259" key="3">
    <source>
        <dbReference type="PROSITE" id="PS51078"/>
    </source>
</evidence>
<name>A0A8J3DU04_9MICO</name>
<dbReference type="InterPro" id="IPR002563">
    <property type="entry name" value="Flavin_Rdtase-like_dom"/>
</dbReference>
<dbReference type="Gene3D" id="3.30.450.40">
    <property type="match status" value="1"/>
</dbReference>
<dbReference type="RefSeq" id="WP_191281557.1">
    <property type="nucleotide sequence ID" value="NZ_BNAI01000001.1"/>
</dbReference>
<dbReference type="SUPFAM" id="SSF50475">
    <property type="entry name" value="FMN-binding split barrel"/>
    <property type="match status" value="1"/>
</dbReference>
<dbReference type="InterPro" id="IPR050268">
    <property type="entry name" value="NADH-dep_flavin_reductase"/>
</dbReference>
<dbReference type="AlphaFoldDB" id="A0A8J3DU04"/>
<dbReference type="InterPro" id="IPR029016">
    <property type="entry name" value="GAF-like_dom_sf"/>
</dbReference>
<comment type="similarity">
    <text evidence="1">Belongs to the non-flavoprotein flavin reductase family.</text>
</comment>
<dbReference type="Pfam" id="PF01613">
    <property type="entry name" value="Flavin_Reduct"/>
    <property type="match status" value="1"/>
</dbReference>
<dbReference type="InterPro" id="IPR014757">
    <property type="entry name" value="Tscrpt_reg_IclR_C"/>
</dbReference>
<dbReference type="EMBL" id="BNAI01000001">
    <property type="protein sequence ID" value="GHF05403.1"/>
    <property type="molecule type" value="Genomic_DNA"/>
</dbReference>
<feature type="domain" description="IclR-ED" evidence="3">
    <location>
        <begin position="172"/>
        <end position="402"/>
    </location>
</feature>
<accession>A0A8J3DU04</accession>
<comment type="caution">
    <text evidence="4">The sequence shown here is derived from an EMBL/GenBank/DDBJ whole genome shotgun (WGS) entry which is preliminary data.</text>
</comment>
<protein>
    <submittedName>
        <fullName evidence="4">Flavin reductase</fullName>
    </submittedName>
</protein>
<gene>
    <name evidence="4" type="ORF">GCM10011600_02370</name>
</gene>
<evidence type="ECO:0000256" key="1">
    <source>
        <dbReference type="ARBA" id="ARBA00008898"/>
    </source>
</evidence>
<dbReference type="PANTHER" id="PTHR30466:SF11">
    <property type="entry name" value="FLAVIN-DEPENDENT MONOOXYGENASE, REDUCTASE SUBUNIT HSAB"/>
    <property type="match status" value="1"/>
</dbReference>
<dbReference type="Proteomes" id="UP000617531">
    <property type="component" value="Unassembled WGS sequence"/>
</dbReference>
<proteinExistence type="inferred from homology"/>
<evidence type="ECO:0000313" key="5">
    <source>
        <dbReference type="Proteomes" id="UP000617531"/>
    </source>
</evidence>
<dbReference type="PANTHER" id="PTHR30466">
    <property type="entry name" value="FLAVIN REDUCTASE"/>
    <property type="match status" value="1"/>
</dbReference>
<dbReference type="SMART" id="SM00903">
    <property type="entry name" value="Flavin_Reduct"/>
    <property type="match status" value="1"/>
</dbReference>
<keyword evidence="5" id="KW-1185">Reference proteome</keyword>
<sequence length="406" mass="43458">MSDGTAAPPEATRTEWWRAVLNEYPTGVSLVTARRANGDPVGMIVGSFVAVSEEPPLIGYFGDDVSTTFPAFLEADRFAVSVLSHAHDDLLRAFIRKDPDRYQRPELVTTPGGLLRLGDAVAWFEARTESIQRYGDHQLVVGAVGDFGVGSADAGSPLLYRRGGFGAFTVPSDGVDARLIGERLAAAQSASEILQTVADRIGRDIAITTLAGESVVVLSMVAASQSELRSALPPPRMPGAGPVRAIGLSLPFAAPVEPLFAAWAPDRVRSFWIERARHLVGAVDRRRVEGQLAAIRERGYAVSVDQDLTFRFMSLVTDPTVAHESYARVWSEYASRVVESVSSELPLSDIAAIQVPVFDAHGEVVLGLTVSAVGPFDEIADLDAFAAQLIEAAALISQALDPGRRP</sequence>